<proteinExistence type="predicted"/>
<keyword evidence="1" id="KW-0378">Hydrolase</keyword>
<evidence type="ECO:0000256" key="1">
    <source>
        <dbReference type="ARBA" id="ARBA00022801"/>
    </source>
</evidence>
<dbReference type="SUPFAM" id="SSF53474">
    <property type="entry name" value="alpha/beta-Hydrolases"/>
    <property type="match status" value="1"/>
</dbReference>
<evidence type="ECO:0000256" key="2">
    <source>
        <dbReference type="ARBA" id="ARBA00023157"/>
    </source>
</evidence>
<dbReference type="InterPro" id="IPR029058">
    <property type="entry name" value="AB_hydrolase_fold"/>
</dbReference>
<keyword evidence="2" id="KW-1015">Disulfide bond</keyword>
<organism evidence="3 4">
    <name type="scientific">Pyricularia oryzae</name>
    <name type="common">Rice blast fungus</name>
    <name type="synonym">Magnaporthe oryzae</name>
    <dbReference type="NCBI Taxonomy" id="318829"/>
    <lineage>
        <taxon>Eukaryota</taxon>
        <taxon>Fungi</taxon>
        <taxon>Dikarya</taxon>
        <taxon>Ascomycota</taxon>
        <taxon>Pezizomycotina</taxon>
        <taxon>Sordariomycetes</taxon>
        <taxon>Sordariomycetidae</taxon>
        <taxon>Magnaporthales</taxon>
        <taxon>Pyriculariaceae</taxon>
        <taxon>Pyricularia</taxon>
    </lineage>
</organism>
<name>A0A4P7N2I4_PYROR</name>
<protein>
    <submittedName>
        <fullName evidence="3">Uncharacterized protein</fullName>
    </submittedName>
</protein>
<dbReference type="Proteomes" id="UP000294847">
    <property type="component" value="Chromosome 2"/>
</dbReference>
<dbReference type="InterPro" id="IPR000675">
    <property type="entry name" value="Cutinase/axe"/>
</dbReference>
<reference evidence="3 4" key="1">
    <citation type="journal article" date="2019" name="Mol. Biol. Evol.">
        <title>Blast fungal genomes show frequent chromosomal changes, gene gains and losses, and effector gene turnover.</title>
        <authorList>
            <person name="Gomez Luciano L.B."/>
            <person name="Jason Tsai I."/>
            <person name="Chuma I."/>
            <person name="Tosa Y."/>
            <person name="Chen Y.H."/>
            <person name="Li J.Y."/>
            <person name="Li M.Y."/>
            <person name="Jade Lu M.Y."/>
            <person name="Nakayashiki H."/>
            <person name="Li W.H."/>
        </authorList>
    </citation>
    <scope>NUCLEOTIDE SEQUENCE [LARGE SCALE GENOMIC DNA]</scope>
    <source>
        <strain evidence="3">MZ5-1-6</strain>
    </source>
</reference>
<dbReference type="PANTHER" id="PTHR33630:SF9">
    <property type="entry name" value="CUTINASE 4"/>
    <property type="match status" value="1"/>
</dbReference>
<dbReference type="SMART" id="SM01110">
    <property type="entry name" value="Cutinase"/>
    <property type="match status" value="1"/>
</dbReference>
<evidence type="ECO:0000313" key="3">
    <source>
        <dbReference type="EMBL" id="QBZ55171.1"/>
    </source>
</evidence>
<gene>
    <name evidence="3" type="ORF">PoMZ_00064</name>
</gene>
<dbReference type="Pfam" id="PF01083">
    <property type="entry name" value="Cutinase"/>
    <property type="match status" value="1"/>
</dbReference>
<sequence>MVSTRRIAGLLFAAVVARALPGEISQDGSARGGPMVADAPITPPTSCAAGVQIFVVRGSTEPSHMGRIAPVATSIRDAVPGSFITALDYPAKINAAEYFFSVHRGVSRLAKLVRDYVKMCPQGKIALVGYSQGAHVVGDLVCGASSLPLYRSKPLDPVYNKNIIASLQFGDPSRRANQTWNVGTVTDRNGYFPRQRNKPCGPYSEAMRSWCDEKDRWCDKKSPTGTDREVHKKYQIKYKDAAADFVKKQWESSQKPLGS</sequence>
<dbReference type="Gene3D" id="3.40.50.1820">
    <property type="entry name" value="alpha/beta hydrolase"/>
    <property type="match status" value="1"/>
</dbReference>
<dbReference type="EMBL" id="CP034205">
    <property type="protein sequence ID" value="QBZ55171.1"/>
    <property type="molecule type" value="Genomic_DNA"/>
</dbReference>
<dbReference type="PANTHER" id="PTHR33630">
    <property type="entry name" value="CUTINASE RV1984C-RELATED-RELATED"/>
    <property type="match status" value="1"/>
</dbReference>
<dbReference type="AlphaFoldDB" id="A0A4P7N2I4"/>
<evidence type="ECO:0000313" key="4">
    <source>
        <dbReference type="Proteomes" id="UP000294847"/>
    </source>
</evidence>
<accession>A0A4P7N2I4</accession>
<dbReference type="GO" id="GO:0052689">
    <property type="term" value="F:carboxylic ester hydrolase activity"/>
    <property type="evidence" value="ECO:0007669"/>
    <property type="project" value="UniProtKB-ARBA"/>
</dbReference>